<dbReference type="Pfam" id="PF08522">
    <property type="entry name" value="BT_3987-like_N"/>
    <property type="match status" value="1"/>
</dbReference>
<dbReference type="PROSITE" id="PS51257">
    <property type="entry name" value="PROKAR_LIPOPROTEIN"/>
    <property type="match status" value="1"/>
</dbReference>
<comment type="caution">
    <text evidence="2">The sequence shown here is derived from an EMBL/GenBank/DDBJ whole genome shotgun (WGS) entry which is preliminary data.</text>
</comment>
<evidence type="ECO:0000259" key="1">
    <source>
        <dbReference type="Pfam" id="PF08522"/>
    </source>
</evidence>
<accession>A0A179DA04</accession>
<dbReference type="STRING" id="1826909.A5893_16880"/>
<dbReference type="EMBL" id="LWHJ01000033">
    <property type="protein sequence ID" value="OAQ37886.1"/>
    <property type="molecule type" value="Genomic_DNA"/>
</dbReference>
<dbReference type="Gene3D" id="2.60.40.1740">
    <property type="entry name" value="hypothetical protein (bacova_03559)"/>
    <property type="match status" value="1"/>
</dbReference>
<reference evidence="2 3" key="2">
    <citation type="submission" date="2016-06" db="EMBL/GenBank/DDBJ databases">
        <title>Pedobacter psychrophilus sp. nov., isolated from Antarctic fragmentary rock.</title>
        <authorList>
            <person name="Svec P."/>
        </authorList>
    </citation>
    <scope>NUCLEOTIDE SEQUENCE [LARGE SCALE GENOMIC DNA]</scope>
    <source>
        <strain evidence="2 3">CCM 8644</strain>
    </source>
</reference>
<evidence type="ECO:0000313" key="2">
    <source>
        <dbReference type="EMBL" id="OAQ37886.1"/>
    </source>
</evidence>
<name>A0A179DA04_9SPHI</name>
<dbReference type="Proteomes" id="UP000078459">
    <property type="component" value="Unassembled WGS sequence"/>
</dbReference>
<gene>
    <name evidence="2" type="ORF">A5893_16880</name>
</gene>
<proteinExistence type="predicted"/>
<sequence length="295" mass="32421">MKIFRNISLIVLTVFILASCKKYDSYVSDFDFSVVYFASQKPLRTIVAYDNMSFKVGVTLGGVRNNKSDQTVKYEIDPSLLTSVSGAGVFKLLPANYYTISDNSTMVVKEGQLIGDVTLTLNKALFTADPDALQKAYALPLRIVSTTTDSILRGSSNVPAKDYTILVVKYISPYHGTYYHKGKETKLSDNSVTVYSKKDLSQNATFAMLTNSLNSIKTPGAGTSSGVPLNLAINNTSVAISGNVANEVSGSGTYDPQNKSFYLNYNYKNGTNKYSVIDTLILRQAPELDLRFEEW</sequence>
<organism evidence="2 3">
    <name type="scientific">Pedobacter psychrophilus</name>
    <dbReference type="NCBI Taxonomy" id="1826909"/>
    <lineage>
        <taxon>Bacteria</taxon>
        <taxon>Pseudomonadati</taxon>
        <taxon>Bacteroidota</taxon>
        <taxon>Sphingobacteriia</taxon>
        <taxon>Sphingobacteriales</taxon>
        <taxon>Sphingobacteriaceae</taxon>
        <taxon>Pedobacter</taxon>
    </lineage>
</organism>
<protein>
    <recommendedName>
        <fullName evidence="1">BT-3987-like N-terminal domain-containing protein</fullName>
    </recommendedName>
</protein>
<keyword evidence="3" id="KW-1185">Reference proteome</keyword>
<evidence type="ECO:0000313" key="3">
    <source>
        <dbReference type="Proteomes" id="UP000078459"/>
    </source>
</evidence>
<dbReference type="AlphaFoldDB" id="A0A179DA04"/>
<dbReference type="Gene3D" id="2.40.128.420">
    <property type="match status" value="1"/>
</dbReference>
<dbReference type="InterPro" id="IPR013728">
    <property type="entry name" value="BT_3987-like_N"/>
</dbReference>
<reference evidence="2 3" key="1">
    <citation type="submission" date="2016-04" db="EMBL/GenBank/DDBJ databases">
        <authorList>
            <person name="Evans L.H."/>
            <person name="Alamgir A."/>
            <person name="Owens N."/>
            <person name="Weber N.D."/>
            <person name="Virtaneva K."/>
            <person name="Barbian K."/>
            <person name="Babar A."/>
            <person name="Rosenke K."/>
        </authorList>
    </citation>
    <scope>NUCLEOTIDE SEQUENCE [LARGE SCALE GENOMIC DNA]</scope>
    <source>
        <strain evidence="2 3">CCM 8644</strain>
    </source>
</reference>
<feature type="domain" description="BT-3987-like N-terminal" evidence="1">
    <location>
        <begin position="35"/>
        <end position="149"/>
    </location>
</feature>